<name>A0A438GXI8_VITVI</name>
<evidence type="ECO:0000256" key="8">
    <source>
        <dbReference type="RuleBase" id="RU004164"/>
    </source>
</evidence>
<dbReference type="InterPro" id="IPR023193">
    <property type="entry name" value="EPSP_synthase_CS"/>
</dbReference>
<reference evidence="10 11" key="1">
    <citation type="journal article" date="2018" name="PLoS Genet.">
        <title>Population sequencing reveals clonal diversity and ancestral inbreeding in the grapevine cultivar Chardonnay.</title>
        <authorList>
            <person name="Roach M.J."/>
            <person name="Johnson D.L."/>
            <person name="Bohlmann J."/>
            <person name="van Vuuren H.J."/>
            <person name="Jones S.J."/>
            <person name="Pretorius I.S."/>
            <person name="Schmidt S.A."/>
            <person name="Borneman A.R."/>
        </authorList>
    </citation>
    <scope>NUCLEOTIDE SEQUENCE [LARGE SCALE GENOMIC DNA]</scope>
    <source>
        <strain evidence="11">cv. Chardonnay</strain>
        <tissue evidence="10">Leaf</tissue>
    </source>
</reference>
<evidence type="ECO:0000256" key="7">
    <source>
        <dbReference type="ARBA" id="ARBA00044633"/>
    </source>
</evidence>
<feature type="domain" description="Enolpyruvate transferase" evidence="9">
    <location>
        <begin position="326"/>
        <end position="412"/>
    </location>
</feature>
<dbReference type="InterPro" id="IPR013792">
    <property type="entry name" value="RNA3'P_cycl/enolpyr_Trfase_a/b"/>
</dbReference>
<evidence type="ECO:0000259" key="9">
    <source>
        <dbReference type="Pfam" id="PF00275"/>
    </source>
</evidence>
<evidence type="ECO:0000256" key="6">
    <source>
        <dbReference type="ARBA" id="ARBA00023141"/>
    </source>
</evidence>
<dbReference type="PANTHER" id="PTHR21090:SF5">
    <property type="entry name" value="PENTAFUNCTIONAL AROM POLYPEPTIDE"/>
    <property type="match status" value="1"/>
</dbReference>
<dbReference type="GO" id="GO:0008652">
    <property type="term" value="P:amino acid biosynthetic process"/>
    <property type="evidence" value="ECO:0007669"/>
    <property type="project" value="UniProtKB-KW"/>
</dbReference>
<keyword evidence="4 8" id="KW-0028">Amino-acid biosynthesis</keyword>
<accession>A0A438GXI8</accession>
<dbReference type="PANTHER" id="PTHR21090">
    <property type="entry name" value="AROM/DEHYDROQUINATE SYNTHASE"/>
    <property type="match status" value="1"/>
</dbReference>
<keyword evidence="5 8" id="KW-0808">Transferase</keyword>
<dbReference type="PROSITE" id="PS00885">
    <property type="entry name" value="EPSP_SYNTHASE_2"/>
    <property type="match status" value="1"/>
</dbReference>
<keyword evidence="6 8" id="KW-0057">Aromatic amino acid biosynthesis</keyword>
<evidence type="ECO:0000256" key="3">
    <source>
        <dbReference type="ARBA" id="ARBA00012450"/>
    </source>
</evidence>
<feature type="domain" description="Enolpyruvate transferase" evidence="9">
    <location>
        <begin position="1"/>
        <end position="169"/>
    </location>
</feature>
<dbReference type="PIRSF" id="PIRSF000505">
    <property type="entry name" value="EPSPS"/>
    <property type="match status" value="1"/>
</dbReference>
<evidence type="ECO:0000256" key="2">
    <source>
        <dbReference type="ARBA" id="ARBA00009948"/>
    </source>
</evidence>
<dbReference type="Proteomes" id="UP000288805">
    <property type="component" value="Unassembled WGS sequence"/>
</dbReference>
<dbReference type="InterPro" id="IPR036968">
    <property type="entry name" value="Enolpyruvate_Tfrase_sf"/>
</dbReference>
<organism evidence="10 11">
    <name type="scientific">Vitis vinifera</name>
    <name type="common">Grape</name>
    <dbReference type="NCBI Taxonomy" id="29760"/>
    <lineage>
        <taxon>Eukaryota</taxon>
        <taxon>Viridiplantae</taxon>
        <taxon>Streptophyta</taxon>
        <taxon>Embryophyta</taxon>
        <taxon>Tracheophyta</taxon>
        <taxon>Spermatophyta</taxon>
        <taxon>Magnoliopsida</taxon>
        <taxon>eudicotyledons</taxon>
        <taxon>Gunneridae</taxon>
        <taxon>Pentapetalae</taxon>
        <taxon>rosids</taxon>
        <taxon>Vitales</taxon>
        <taxon>Vitaceae</taxon>
        <taxon>Viteae</taxon>
        <taxon>Vitis</taxon>
    </lineage>
</organism>
<comment type="pathway">
    <text evidence="1 8">Metabolic intermediate biosynthesis; chorismate biosynthesis; chorismate from D-erythrose 4-phosphate and phosphoenolpyruvate: step 6/7.</text>
</comment>
<comment type="catalytic activity">
    <reaction evidence="7">
        <text>3-phosphoshikimate + phosphoenolpyruvate = 5-O-(1-carboxyvinyl)-3-phosphoshikimate + phosphate</text>
        <dbReference type="Rhea" id="RHEA:21256"/>
        <dbReference type="ChEBI" id="CHEBI:43474"/>
        <dbReference type="ChEBI" id="CHEBI:57701"/>
        <dbReference type="ChEBI" id="CHEBI:58702"/>
        <dbReference type="ChEBI" id="CHEBI:145989"/>
        <dbReference type="EC" id="2.5.1.19"/>
    </reaction>
    <physiologicalReaction direction="left-to-right" evidence="7">
        <dbReference type="Rhea" id="RHEA:21257"/>
    </physiologicalReaction>
</comment>
<evidence type="ECO:0000256" key="5">
    <source>
        <dbReference type="ARBA" id="ARBA00022679"/>
    </source>
</evidence>
<comment type="caution">
    <text evidence="10">The sequence shown here is derived from an EMBL/GenBank/DDBJ whole genome shotgun (WGS) entry which is preliminary data.</text>
</comment>
<dbReference type="InterPro" id="IPR001986">
    <property type="entry name" value="Enolpyruvate_Tfrase_dom"/>
</dbReference>
<dbReference type="GO" id="GO:0009073">
    <property type="term" value="P:aromatic amino acid family biosynthetic process"/>
    <property type="evidence" value="ECO:0007669"/>
    <property type="project" value="UniProtKB-UniRule"/>
</dbReference>
<evidence type="ECO:0000256" key="4">
    <source>
        <dbReference type="ARBA" id="ARBA00022605"/>
    </source>
</evidence>
<gene>
    <name evidence="10" type="primary">VvCHDp001191_2</name>
    <name evidence="10" type="ORF">CK203_051574</name>
</gene>
<dbReference type="GO" id="GO:0009423">
    <property type="term" value="P:chorismate biosynthetic process"/>
    <property type="evidence" value="ECO:0007669"/>
    <property type="project" value="UniProtKB-UniRule"/>
</dbReference>
<sequence length="418" mass="44771">MLGALRTLGLQVEEQSENKRVIVQGCGGQFPVGNGSVDEVQLFLGNCATATRALTAAVIAAGGNASYVLDGVLRMRERPIGGLVTGLKQLGADVNCFLGTNCPPVRVNGNGGLPGGKMKLSGSISSQYLTALLMAAPLALGDVEIEIIDRLISIPYVEMTLKVMERFGGDASTASYFLAGAAVTGGTVTVEGCGTSSLQGDVKFAEVLEQMGAKVSWTKNSVTVTGPPRDSSGRKHLRAIDVNMNKMPDVAMTLVVVALYADGPTAIRDEMVVKIAGLYIENHGIPISIWRGGGGVGIWCLQFIIACEQIWLKTPPLISWFSYLTVASWRVKETERMIAICTELRKLGATVEEGPDYCVITPPEKLNVTSIDTYDDHRMVMAFSLAACADVPVTIKDPGCTRKSFPDYFEVLQRFTKH</sequence>
<proteinExistence type="inferred from homology"/>
<dbReference type="EC" id="2.5.1.19" evidence="3 8"/>
<evidence type="ECO:0000313" key="10">
    <source>
        <dbReference type="EMBL" id="RVW76891.1"/>
    </source>
</evidence>
<dbReference type="AlphaFoldDB" id="A0A438GXI8"/>
<dbReference type="GO" id="GO:0003866">
    <property type="term" value="F:3-phosphoshikimate 1-carboxyvinyltransferase activity"/>
    <property type="evidence" value="ECO:0007669"/>
    <property type="project" value="UniProtKB-UniRule"/>
</dbReference>
<evidence type="ECO:0000256" key="1">
    <source>
        <dbReference type="ARBA" id="ARBA00004811"/>
    </source>
</evidence>
<dbReference type="Gene3D" id="3.65.10.10">
    <property type="entry name" value="Enolpyruvate transferase domain"/>
    <property type="match status" value="3"/>
</dbReference>
<dbReference type="UniPathway" id="UPA00053">
    <property type="reaction ID" value="UER00089"/>
</dbReference>
<evidence type="ECO:0000313" key="11">
    <source>
        <dbReference type="Proteomes" id="UP000288805"/>
    </source>
</evidence>
<dbReference type="Pfam" id="PF00275">
    <property type="entry name" value="EPSP_synthase"/>
    <property type="match status" value="2"/>
</dbReference>
<dbReference type="EMBL" id="QGNW01000321">
    <property type="protein sequence ID" value="RVW76891.1"/>
    <property type="molecule type" value="Genomic_DNA"/>
</dbReference>
<dbReference type="SUPFAM" id="SSF55205">
    <property type="entry name" value="EPT/RTPC-like"/>
    <property type="match status" value="2"/>
</dbReference>
<protein>
    <recommendedName>
        <fullName evidence="3 8">3-phosphoshikimate 1-carboxyvinyltransferase</fullName>
        <ecNumber evidence="3 8">2.5.1.19</ecNumber>
    </recommendedName>
</protein>
<dbReference type="InterPro" id="IPR006264">
    <property type="entry name" value="EPSP_synthase"/>
</dbReference>
<comment type="similarity">
    <text evidence="2 8">Belongs to the EPSP synthase family.</text>
</comment>